<comment type="caution">
    <text evidence="1">The sequence shown here is derived from an EMBL/GenBank/DDBJ whole genome shotgun (WGS) entry which is preliminary data.</text>
</comment>
<keyword evidence="2" id="KW-1185">Reference proteome</keyword>
<name>A0ABU3A298_9GAMM</name>
<dbReference type="RefSeq" id="WP_311582093.1">
    <property type="nucleotide sequence ID" value="NZ_JAVRIF010000006.1"/>
</dbReference>
<organism evidence="1 2">
    <name type="scientific">Thalassotalea castellviae</name>
    <dbReference type="NCBI Taxonomy" id="3075612"/>
    <lineage>
        <taxon>Bacteria</taxon>
        <taxon>Pseudomonadati</taxon>
        <taxon>Pseudomonadota</taxon>
        <taxon>Gammaproteobacteria</taxon>
        <taxon>Alteromonadales</taxon>
        <taxon>Colwelliaceae</taxon>
        <taxon>Thalassotalea</taxon>
    </lineage>
</organism>
<dbReference type="EMBL" id="JAVRIF010000006">
    <property type="protein sequence ID" value="MDT0604299.1"/>
    <property type="molecule type" value="Genomic_DNA"/>
</dbReference>
<evidence type="ECO:0000313" key="1">
    <source>
        <dbReference type="EMBL" id="MDT0604299.1"/>
    </source>
</evidence>
<accession>A0ABU3A298</accession>
<evidence type="ECO:0008006" key="3">
    <source>
        <dbReference type="Google" id="ProtNLM"/>
    </source>
</evidence>
<dbReference type="Proteomes" id="UP001266357">
    <property type="component" value="Unassembled WGS sequence"/>
</dbReference>
<sequence>MKFDPFVAQIIVAKNFDHFTTSDVRSAYLALKNDPSLNSSSVRRKIYAELLKLVKKGWLKKLVSNKKGLTSFSKTELFNVEEINSKIKPEVTISTKCVDEKQEQLLGKLNHYKAEFLLNIGESEAYKELYSEFPQLVDELQPKYNKARDNTTKILGKIRAIEGLLNQGKPTE</sequence>
<gene>
    <name evidence="1" type="ORF">RM573_11895</name>
</gene>
<proteinExistence type="predicted"/>
<reference evidence="1 2" key="1">
    <citation type="submission" date="2023-09" db="EMBL/GenBank/DDBJ databases">
        <authorList>
            <person name="Rey-Velasco X."/>
        </authorList>
    </citation>
    <scope>NUCLEOTIDE SEQUENCE [LARGE SCALE GENOMIC DNA]</scope>
    <source>
        <strain evidence="1 2">W431</strain>
    </source>
</reference>
<evidence type="ECO:0000313" key="2">
    <source>
        <dbReference type="Proteomes" id="UP001266357"/>
    </source>
</evidence>
<protein>
    <recommendedName>
        <fullName evidence="3">Response regulator</fullName>
    </recommendedName>
</protein>